<keyword evidence="8" id="KW-0963">Cytoplasm</keyword>
<evidence type="ECO:0000256" key="15">
    <source>
        <dbReference type="ARBA" id="ARBA00029440"/>
    </source>
</evidence>
<dbReference type="GO" id="GO:0051287">
    <property type="term" value="F:NAD binding"/>
    <property type="evidence" value="ECO:0007669"/>
    <property type="project" value="InterPro"/>
</dbReference>
<keyword evidence="14" id="KW-0100">Branched-chain amino acid biosynthesis</keyword>
<accession>A0A382BZ26</accession>
<dbReference type="InterPro" id="IPR019818">
    <property type="entry name" value="IsoCit/isopropylmalate_DH_CS"/>
</dbReference>
<dbReference type="EMBL" id="UINC01032040">
    <property type="protein sequence ID" value="SVB19056.1"/>
    <property type="molecule type" value="Genomic_DNA"/>
</dbReference>
<comment type="subunit">
    <text evidence="5">Homodimer.</text>
</comment>
<evidence type="ECO:0000256" key="2">
    <source>
        <dbReference type="ARBA" id="ARBA00001946"/>
    </source>
</evidence>
<keyword evidence="10" id="KW-0479">Metal-binding</keyword>
<dbReference type="InterPro" id="IPR024084">
    <property type="entry name" value="IsoPropMal-DH-like_dom"/>
</dbReference>
<organism evidence="18">
    <name type="scientific">marine metagenome</name>
    <dbReference type="NCBI Taxonomy" id="408172"/>
    <lineage>
        <taxon>unclassified sequences</taxon>
        <taxon>metagenomes</taxon>
        <taxon>ecological metagenomes</taxon>
    </lineage>
</organism>
<evidence type="ECO:0000256" key="16">
    <source>
        <dbReference type="ARBA" id="ARBA00033138"/>
    </source>
</evidence>
<evidence type="ECO:0000256" key="9">
    <source>
        <dbReference type="ARBA" id="ARBA00022605"/>
    </source>
</evidence>
<dbReference type="Pfam" id="PF00180">
    <property type="entry name" value="Iso_dh"/>
    <property type="match status" value="1"/>
</dbReference>
<dbReference type="InterPro" id="IPR004429">
    <property type="entry name" value="Isopropylmalate_DH"/>
</dbReference>
<dbReference type="SMART" id="SM01329">
    <property type="entry name" value="Iso_dh"/>
    <property type="match status" value="1"/>
</dbReference>
<dbReference type="GO" id="GO:0003862">
    <property type="term" value="F:3-isopropylmalate dehydrogenase activity"/>
    <property type="evidence" value="ECO:0007669"/>
    <property type="project" value="UniProtKB-EC"/>
</dbReference>
<evidence type="ECO:0000256" key="7">
    <source>
        <dbReference type="ARBA" id="ARBA00022430"/>
    </source>
</evidence>
<evidence type="ECO:0000256" key="4">
    <source>
        <dbReference type="ARBA" id="ARBA00008319"/>
    </source>
</evidence>
<sequence>VAANKKLLLLPGDGIGPEVIAEVRRVVDWMGQRRSVRFDVKEGLIGGAAIDATGHPLPDKTLSAAKNSDAILLGAVGGPKWESLPFNLQPERGLLGIRKELGLFANLRPALVFDALASASTLKEEVVRGLDIMIVRELTGGIYFGEPRGIEDKPDGTRKGVNTLTYTSPEVHRIGRTAFDLAQKRNKRVCSIDKANVLETTVMWREEMELIKSEFPDVELSHMYVDNAAMQLVRYPKQFDVVVTTNMFGDILSDCAAMLTGSLGMLPSASLGEADPSGRCPALYEPVHGSAPDIAGQGIANPLATILSFSMLLRYSFDIDEDAEMIDQAVKNVLDSGMRTEDIMETGKTKVSTDEMGEAVLKELDKLVA</sequence>
<evidence type="ECO:0000256" key="1">
    <source>
        <dbReference type="ARBA" id="ARBA00001936"/>
    </source>
</evidence>
<evidence type="ECO:0000256" key="11">
    <source>
        <dbReference type="ARBA" id="ARBA00022842"/>
    </source>
</evidence>
<dbReference type="Gene3D" id="3.40.718.10">
    <property type="entry name" value="Isopropylmalate Dehydrogenase"/>
    <property type="match status" value="1"/>
</dbReference>
<dbReference type="PANTHER" id="PTHR42979">
    <property type="entry name" value="3-ISOPROPYLMALATE DEHYDROGENASE"/>
    <property type="match status" value="1"/>
</dbReference>
<evidence type="ECO:0000313" key="18">
    <source>
        <dbReference type="EMBL" id="SVB19056.1"/>
    </source>
</evidence>
<dbReference type="NCBIfam" id="TIGR00169">
    <property type="entry name" value="leuB"/>
    <property type="match status" value="1"/>
</dbReference>
<keyword evidence="7" id="KW-0432">Leucine biosynthesis</keyword>
<evidence type="ECO:0000256" key="13">
    <source>
        <dbReference type="ARBA" id="ARBA00023027"/>
    </source>
</evidence>
<dbReference type="FunFam" id="3.40.718.10:FF:000028">
    <property type="entry name" value="3-isopropylmalate dehydrogenase"/>
    <property type="match status" value="1"/>
</dbReference>
<dbReference type="AlphaFoldDB" id="A0A382BZ26"/>
<evidence type="ECO:0000256" key="10">
    <source>
        <dbReference type="ARBA" id="ARBA00022723"/>
    </source>
</evidence>
<feature type="non-terminal residue" evidence="18">
    <location>
        <position position="1"/>
    </location>
</feature>
<protein>
    <recommendedName>
        <fullName evidence="6">3-isopropylmalate dehydrogenase</fullName>
        <ecNumber evidence="6">1.1.1.85</ecNumber>
    </recommendedName>
    <alternativeName>
        <fullName evidence="16">3-IPM-DH</fullName>
    </alternativeName>
</protein>
<evidence type="ECO:0000259" key="17">
    <source>
        <dbReference type="SMART" id="SM01329"/>
    </source>
</evidence>
<dbReference type="GO" id="GO:0009098">
    <property type="term" value="P:L-leucine biosynthetic process"/>
    <property type="evidence" value="ECO:0007669"/>
    <property type="project" value="UniProtKB-KW"/>
</dbReference>
<proteinExistence type="inferred from homology"/>
<dbReference type="SUPFAM" id="SSF53659">
    <property type="entry name" value="Isocitrate/Isopropylmalate dehydrogenase-like"/>
    <property type="match status" value="1"/>
</dbReference>
<keyword evidence="13" id="KW-0520">NAD</keyword>
<reference evidence="18" key="1">
    <citation type="submission" date="2018-05" db="EMBL/GenBank/DDBJ databases">
        <authorList>
            <person name="Lanie J.A."/>
            <person name="Ng W.-L."/>
            <person name="Kazmierczak K.M."/>
            <person name="Andrzejewski T.M."/>
            <person name="Davidsen T.M."/>
            <person name="Wayne K.J."/>
            <person name="Tettelin H."/>
            <person name="Glass J.I."/>
            <person name="Rusch D."/>
            <person name="Podicherti R."/>
            <person name="Tsui H.-C.T."/>
            <person name="Winkler M.E."/>
        </authorList>
    </citation>
    <scope>NUCLEOTIDE SEQUENCE</scope>
</reference>
<evidence type="ECO:0000256" key="8">
    <source>
        <dbReference type="ARBA" id="ARBA00022490"/>
    </source>
</evidence>
<dbReference type="PANTHER" id="PTHR42979:SF1">
    <property type="entry name" value="3-ISOPROPYLMALATE DEHYDROGENASE"/>
    <property type="match status" value="1"/>
</dbReference>
<dbReference type="PROSITE" id="PS00470">
    <property type="entry name" value="IDH_IMDH"/>
    <property type="match status" value="1"/>
</dbReference>
<comment type="cofactor">
    <cofactor evidence="2">
        <name>Mg(2+)</name>
        <dbReference type="ChEBI" id="CHEBI:18420"/>
    </cofactor>
</comment>
<gene>
    <name evidence="18" type="ORF">METZ01_LOCUS171910</name>
</gene>
<dbReference type="HAMAP" id="MF_01033">
    <property type="entry name" value="LeuB_type1"/>
    <property type="match status" value="1"/>
</dbReference>
<keyword evidence="12" id="KW-0560">Oxidoreductase</keyword>
<dbReference type="EC" id="1.1.1.85" evidence="6"/>
<keyword evidence="11" id="KW-0460">Magnesium</keyword>
<evidence type="ECO:0000256" key="5">
    <source>
        <dbReference type="ARBA" id="ARBA00011738"/>
    </source>
</evidence>
<comment type="subcellular location">
    <subcellularLocation>
        <location evidence="3">Cytoplasm</location>
    </subcellularLocation>
</comment>
<evidence type="ECO:0000256" key="6">
    <source>
        <dbReference type="ARBA" id="ARBA00013101"/>
    </source>
</evidence>
<keyword evidence="9" id="KW-0028">Amino-acid biosynthesis</keyword>
<dbReference type="GO" id="GO:0005829">
    <property type="term" value="C:cytosol"/>
    <property type="evidence" value="ECO:0007669"/>
    <property type="project" value="TreeGrafter"/>
</dbReference>
<name>A0A382BZ26_9ZZZZ</name>
<evidence type="ECO:0000256" key="12">
    <source>
        <dbReference type="ARBA" id="ARBA00023002"/>
    </source>
</evidence>
<evidence type="ECO:0000256" key="14">
    <source>
        <dbReference type="ARBA" id="ARBA00023304"/>
    </source>
</evidence>
<comment type="similarity">
    <text evidence="4">Belongs to the isocitrate and isopropylmalate dehydrogenases family. LeuB type 1 subfamily.</text>
</comment>
<dbReference type="GO" id="GO:0000287">
    <property type="term" value="F:magnesium ion binding"/>
    <property type="evidence" value="ECO:0007669"/>
    <property type="project" value="InterPro"/>
</dbReference>
<evidence type="ECO:0000256" key="3">
    <source>
        <dbReference type="ARBA" id="ARBA00004496"/>
    </source>
</evidence>
<feature type="domain" description="Isopropylmalate dehydrogenase-like" evidence="17">
    <location>
        <begin position="6"/>
        <end position="360"/>
    </location>
</feature>
<comment type="cofactor">
    <cofactor evidence="1">
        <name>Mn(2+)</name>
        <dbReference type="ChEBI" id="CHEBI:29035"/>
    </cofactor>
</comment>
<comment type="pathway">
    <text evidence="15">Amino-acid biosynthesis.</text>
</comment>